<comment type="caution">
    <text evidence="2">The sequence shown here is derived from an EMBL/GenBank/DDBJ whole genome shotgun (WGS) entry which is preliminary data.</text>
</comment>
<accession>A0A8K0GQQ7</accession>
<reference evidence="2" key="1">
    <citation type="submission" date="2020-03" db="EMBL/GenBank/DDBJ databases">
        <title>A high-quality chromosome-level genome assembly of a woody plant with both climbing and erect habits, Rhamnella rubrinervis.</title>
        <authorList>
            <person name="Lu Z."/>
            <person name="Yang Y."/>
            <person name="Zhu X."/>
            <person name="Sun Y."/>
        </authorList>
    </citation>
    <scope>NUCLEOTIDE SEQUENCE</scope>
    <source>
        <strain evidence="2">BYM</strain>
        <tissue evidence="2">Leaf</tissue>
    </source>
</reference>
<proteinExistence type="predicted"/>
<evidence type="ECO:0000256" key="1">
    <source>
        <dbReference type="SAM" id="Phobius"/>
    </source>
</evidence>
<name>A0A8K0GQQ7_9ROSA</name>
<keyword evidence="1" id="KW-0472">Membrane</keyword>
<evidence type="ECO:0000313" key="2">
    <source>
        <dbReference type="EMBL" id="KAF3434979.1"/>
    </source>
</evidence>
<feature type="transmembrane region" description="Helical" evidence="1">
    <location>
        <begin position="100"/>
        <end position="120"/>
    </location>
</feature>
<evidence type="ECO:0000313" key="3">
    <source>
        <dbReference type="Proteomes" id="UP000796880"/>
    </source>
</evidence>
<dbReference type="EMBL" id="VOIH02000010">
    <property type="protein sequence ID" value="KAF3434979.1"/>
    <property type="molecule type" value="Genomic_DNA"/>
</dbReference>
<sequence length="133" mass="14386">MVKVGGTVVGIGGAMIFRTCTVIDYNCRAVKGLKLVMLMVAIQISYAVMNILYKLAVVDGIDLRIPVTYCLICASAIMLLVALFFERGSLSALTTTTDVVALSNLILAITFVLAMCFRYFSKGPEMADGQTWS</sequence>
<gene>
    <name evidence="2" type="ORF">FNV43_RR22066</name>
</gene>
<keyword evidence="3" id="KW-1185">Reference proteome</keyword>
<organism evidence="2 3">
    <name type="scientific">Rhamnella rubrinervis</name>
    <dbReference type="NCBI Taxonomy" id="2594499"/>
    <lineage>
        <taxon>Eukaryota</taxon>
        <taxon>Viridiplantae</taxon>
        <taxon>Streptophyta</taxon>
        <taxon>Embryophyta</taxon>
        <taxon>Tracheophyta</taxon>
        <taxon>Spermatophyta</taxon>
        <taxon>Magnoliopsida</taxon>
        <taxon>eudicotyledons</taxon>
        <taxon>Gunneridae</taxon>
        <taxon>Pentapetalae</taxon>
        <taxon>rosids</taxon>
        <taxon>fabids</taxon>
        <taxon>Rosales</taxon>
        <taxon>Rhamnaceae</taxon>
        <taxon>rhamnoid group</taxon>
        <taxon>Rhamneae</taxon>
        <taxon>Rhamnella</taxon>
    </lineage>
</organism>
<feature type="transmembrane region" description="Helical" evidence="1">
    <location>
        <begin position="65"/>
        <end position="85"/>
    </location>
</feature>
<dbReference type="Proteomes" id="UP000796880">
    <property type="component" value="Unassembled WGS sequence"/>
</dbReference>
<protein>
    <submittedName>
        <fullName evidence="2">Uncharacterized protein</fullName>
    </submittedName>
</protein>
<dbReference type="AlphaFoldDB" id="A0A8K0GQQ7"/>
<keyword evidence="1" id="KW-1133">Transmembrane helix</keyword>
<keyword evidence="1" id="KW-0812">Transmembrane</keyword>
<feature type="transmembrane region" description="Helical" evidence="1">
    <location>
        <begin position="35"/>
        <end position="53"/>
    </location>
</feature>
<dbReference type="OrthoDB" id="1728340at2759"/>